<keyword evidence="6" id="KW-0808">Transferase</keyword>
<name>A0A2T4Q328_STAWA</name>
<keyword evidence="4" id="KW-1003">Cell membrane</keyword>
<dbReference type="InterPro" id="IPR003661">
    <property type="entry name" value="HisK_dim/P_dom"/>
</dbReference>
<keyword evidence="8" id="KW-0547">Nucleotide-binding</keyword>
<feature type="domain" description="Histidine kinase" evidence="15">
    <location>
        <begin position="88"/>
        <end position="299"/>
    </location>
</feature>
<feature type="transmembrane region" description="Helical" evidence="14">
    <location>
        <begin position="6"/>
        <end position="23"/>
    </location>
</feature>
<dbReference type="PANTHER" id="PTHR45528">
    <property type="entry name" value="SENSOR HISTIDINE KINASE CPXA"/>
    <property type="match status" value="1"/>
</dbReference>
<dbReference type="SUPFAM" id="SSF55874">
    <property type="entry name" value="ATPase domain of HSP90 chaperone/DNA topoisomerase II/histidine kinase"/>
    <property type="match status" value="1"/>
</dbReference>
<keyword evidence="7 14" id="KW-0812">Transmembrane</keyword>
<dbReference type="InterPro" id="IPR050398">
    <property type="entry name" value="HssS/ArlS-like"/>
</dbReference>
<gene>
    <name evidence="16" type="ORF">BU085_02210</name>
</gene>
<dbReference type="InterPro" id="IPR036890">
    <property type="entry name" value="HATPase_C_sf"/>
</dbReference>
<evidence type="ECO:0000256" key="1">
    <source>
        <dbReference type="ARBA" id="ARBA00000085"/>
    </source>
</evidence>
<evidence type="ECO:0000313" key="17">
    <source>
        <dbReference type="Proteomes" id="UP000240717"/>
    </source>
</evidence>
<dbReference type="Pfam" id="PF02518">
    <property type="entry name" value="HATPase_c"/>
    <property type="match status" value="1"/>
</dbReference>
<organism evidence="16 17">
    <name type="scientific">Staphylococcus warneri</name>
    <dbReference type="NCBI Taxonomy" id="1292"/>
    <lineage>
        <taxon>Bacteria</taxon>
        <taxon>Bacillati</taxon>
        <taxon>Bacillota</taxon>
        <taxon>Bacilli</taxon>
        <taxon>Bacillales</taxon>
        <taxon>Staphylococcaceae</taxon>
        <taxon>Staphylococcus</taxon>
    </lineage>
</organism>
<dbReference type="Proteomes" id="UP000240717">
    <property type="component" value="Unassembled WGS sequence"/>
</dbReference>
<dbReference type="RefSeq" id="WP_107533075.1">
    <property type="nucleotide sequence ID" value="NZ_PZEV01000004.1"/>
</dbReference>
<evidence type="ECO:0000256" key="9">
    <source>
        <dbReference type="ARBA" id="ARBA00022777"/>
    </source>
</evidence>
<dbReference type="EMBL" id="PZEV01000004">
    <property type="protein sequence ID" value="PTI52297.1"/>
    <property type="molecule type" value="Genomic_DNA"/>
</dbReference>
<dbReference type="InterPro" id="IPR005467">
    <property type="entry name" value="His_kinase_dom"/>
</dbReference>
<sequence length="302" mass="35169">MIISMILALILVVIIYKYLLLKYDMTQLTKQLKYIKHHINSNKIIRTNTHHKHSVNLINEINDVLNAKRKEVVKYKQQELLLNQEITNISHDIRTPLTAIKGYANLMQEIETIDEINRYAKVINSKTDNLINMVDLFHEMTKLNSGDYALNIQEINIDECLKEQFLSYFNQFDNKSINVLFNEDGMHLVKADRVCLERIINNLISNILKYGKTYAKIKVFDNKDRVLIEIQNDTDEPLSDGDQTNLFKRSQTLDASRHNGSTGLGLYMVKRLVEVQNGRITAAYQNNQFNISIELPRVNRQK</sequence>
<comment type="catalytic activity">
    <reaction evidence="1">
        <text>ATP + protein L-histidine = ADP + protein N-phospho-L-histidine.</text>
        <dbReference type="EC" id="2.7.13.3"/>
    </reaction>
</comment>
<comment type="subcellular location">
    <subcellularLocation>
        <location evidence="2">Cell membrane</location>
        <topology evidence="2">Multi-pass membrane protein</topology>
    </subcellularLocation>
</comment>
<evidence type="ECO:0000256" key="10">
    <source>
        <dbReference type="ARBA" id="ARBA00022840"/>
    </source>
</evidence>
<keyword evidence="12" id="KW-0902">Two-component regulatory system</keyword>
<evidence type="ECO:0000256" key="8">
    <source>
        <dbReference type="ARBA" id="ARBA00022741"/>
    </source>
</evidence>
<dbReference type="Gene3D" id="3.30.565.10">
    <property type="entry name" value="Histidine kinase-like ATPase, C-terminal domain"/>
    <property type="match status" value="1"/>
</dbReference>
<dbReference type="PANTHER" id="PTHR45528:SF1">
    <property type="entry name" value="SENSOR HISTIDINE KINASE CPXA"/>
    <property type="match status" value="1"/>
</dbReference>
<keyword evidence="11 14" id="KW-1133">Transmembrane helix</keyword>
<dbReference type="Gene3D" id="1.10.287.130">
    <property type="match status" value="1"/>
</dbReference>
<evidence type="ECO:0000259" key="15">
    <source>
        <dbReference type="PROSITE" id="PS50109"/>
    </source>
</evidence>
<protein>
    <recommendedName>
        <fullName evidence="3">histidine kinase</fullName>
        <ecNumber evidence="3">2.7.13.3</ecNumber>
    </recommendedName>
</protein>
<reference evidence="16 17" key="1">
    <citation type="journal article" date="2016" name="Front. Microbiol.">
        <title>Comprehensive Phylogenetic Analysis of Bovine Non-aureus Staphylococci Species Based on Whole-Genome Sequencing.</title>
        <authorList>
            <person name="Naushad S."/>
            <person name="Barkema H.W."/>
            <person name="Luby C."/>
            <person name="Condas L.A."/>
            <person name="Nobrega D.B."/>
            <person name="Carson D.A."/>
            <person name="De Buck J."/>
        </authorList>
    </citation>
    <scope>NUCLEOTIDE SEQUENCE [LARGE SCALE GENOMIC DNA]</scope>
    <source>
        <strain evidence="16 17">SNUC 2993</strain>
    </source>
</reference>
<proteinExistence type="predicted"/>
<dbReference type="GO" id="GO:0005886">
    <property type="term" value="C:plasma membrane"/>
    <property type="evidence" value="ECO:0007669"/>
    <property type="project" value="UniProtKB-SubCell"/>
</dbReference>
<evidence type="ECO:0000256" key="5">
    <source>
        <dbReference type="ARBA" id="ARBA00022553"/>
    </source>
</evidence>
<dbReference type="InterPro" id="IPR003594">
    <property type="entry name" value="HATPase_dom"/>
</dbReference>
<dbReference type="SUPFAM" id="SSF47384">
    <property type="entry name" value="Homodimeric domain of signal transducing histidine kinase"/>
    <property type="match status" value="1"/>
</dbReference>
<dbReference type="Pfam" id="PF00512">
    <property type="entry name" value="HisKA"/>
    <property type="match status" value="1"/>
</dbReference>
<dbReference type="SMART" id="SM00387">
    <property type="entry name" value="HATPase_c"/>
    <property type="match status" value="1"/>
</dbReference>
<dbReference type="InterPro" id="IPR036097">
    <property type="entry name" value="HisK_dim/P_sf"/>
</dbReference>
<keyword evidence="9 16" id="KW-0418">Kinase</keyword>
<dbReference type="GO" id="GO:0005524">
    <property type="term" value="F:ATP binding"/>
    <property type="evidence" value="ECO:0007669"/>
    <property type="project" value="UniProtKB-KW"/>
</dbReference>
<keyword evidence="5" id="KW-0597">Phosphoprotein</keyword>
<evidence type="ECO:0000256" key="12">
    <source>
        <dbReference type="ARBA" id="ARBA00023012"/>
    </source>
</evidence>
<dbReference type="PROSITE" id="PS50109">
    <property type="entry name" value="HIS_KIN"/>
    <property type="match status" value="1"/>
</dbReference>
<evidence type="ECO:0000256" key="6">
    <source>
        <dbReference type="ARBA" id="ARBA00022679"/>
    </source>
</evidence>
<dbReference type="CDD" id="cd00082">
    <property type="entry name" value="HisKA"/>
    <property type="match status" value="1"/>
</dbReference>
<evidence type="ECO:0000313" key="16">
    <source>
        <dbReference type="EMBL" id="PTI52297.1"/>
    </source>
</evidence>
<dbReference type="GO" id="GO:0000155">
    <property type="term" value="F:phosphorelay sensor kinase activity"/>
    <property type="evidence" value="ECO:0007669"/>
    <property type="project" value="InterPro"/>
</dbReference>
<evidence type="ECO:0000256" key="11">
    <source>
        <dbReference type="ARBA" id="ARBA00022989"/>
    </source>
</evidence>
<dbReference type="AlphaFoldDB" id="A0A2T4Q328"/>
<evidence type="ECO:0000256" key="3">
    <source>
        <dbReference type="ARBA" id="ARBA00012438"/>
    </source>
</evidence>
<comment type="caution">
    <text evidence="16">The sequence shown here is derived from an EMBL/GenBank/DDBJ whole genome shotgun (WGS) entry which is preliminary data.</text>
</comment>
<evidence type="ECO:0000256" key="13">
    <source>
        <dbReference type="ARBA" id="ARBA00023136"/>
    </source>
</evidence>
<evidence type="ECO:0000256" key="7">
    <source>
        <dbReference type="ARBA" id="ARBA00022692"/>
    </source>
</evidence>
<evidence type="ECO:0000256" key="2">
    <source>
        <dbReference type="ARBA" id="ARBA00004651"/>
    </source>
</evidence>
<evidence type="ECO:0000256" key="14">
    <source>
        <dbReference type="SAM" id="Phobius"/>
    </source>
</evidence>
<dbReference type="STRING" id="1194526.A284_00920"/>
<keyword evidence="13 14" id="KW-0472">Membrane</keyword>
<evidence type="ECO:0000256" key="4">
    <source>
        <dbReference type="ARBA" id="ARBA00022475"/>
    </source>
</evidence>
<keyword evidence="10" id="KW-0067">ATP-binding</keyword>
<accession>A0A2T4Q328</accession>
<dbReference type="SMART" id="SM00388">
    <property type="entry name" value="HisKA"/>
    <property type="match status" value="1"/>
</dbReference>
<dbReference type="EC" id="2.7.13.3" evidence="3"/>